<gene>
    <name evidence="2" type="ORF">P43SY_006189</name>
</gene>
<evidence type="ECO:0000313" key="2">
    <source>
        <dbReference type="EMBL" id="KAJ0392281.1"/>
    </source>
</evidence>
<dbReference type="AlphaFoldDB" id="A0AAD5L7T9"/>
<evidence type="ECO:0000256" key="1">
    <source>
        <dbReference type="SAM" id="MobiDB-lite"/>
    </source>
</evidence>
<feature type="region of interest" description="Disordered" evidence="1">
    <location>
        <begin position="1"/>
        <end position="29"/>
    </location>
</feature>
<dbReference type="Proteomes" id="UP001209570">
    <property type="component" value="Unassembled WGS sequence"/>
</dbReference>
<accession>A0AAD5L7T9</accession>
<comment type="caution">
    <text evidence="2">The sequence shown here is derived from an EMBL/GenBank/DDBJ whole genome shotgun (WGS) entry which is preliminary data.</text>
</comment>
<keyword evidence="3" id="KW-1185">Reference proteome</keyword>
<protein>
    <submittedName>
        <fullName evidence="2">Uncharacterized protein</fullName>
    </submittedName>
</protein>
<name>A0AAD5L7T9_PYTIN</name>
<proteinExistence type="predicted"/>
<sequence length="252" mass="28034">MPDATHLTTDGRTRTSSEERMTDAETPGRHVDLTTDLTCLIKKQIARAAEIDGEAEFAECAGRLGADVELVDDADSTTETRQERIRHAHHQYFIDLASSPSTINSWLPPRLWGGMDTLRLAAKALGRSIYVVSQTQTVGLYHFRPGQLKRAGGTFLSAGIFVRDLKGWLLQIAADIEAQRQPLLLLFTPGHYEALLPTTPVSERKRALTEWQELGYLALQLTDDAVLPRPADMRDYLVTFPWGSYQSTPSAL</sequence>
<reference evidence="2" key="1">
    <citation type="submission" date="2021-12" db="EMBL/GenBank/DDBJ databases">
        <title>Prjna785345.</title>
        <authorList>
            <person name="Rujirawat T."/>
            <person name="Krajaejun T."/>
        </authorList>
    </citation>
    <scope>NUCLEOTIDE SEQUENCE</scope>
    <source>
        <strain evidence="2">Pi057C3</strain>
    </source>
</reference>
<feature type="compositionally biased region" description="Basic and acidic residues" evidence="1">
    <location>
        <begin position="9"/>
        <end position="29"/>
    </location>
</feature>
<evidence type="ECO:0000313" key="3">
    <source>
        <dbReference type="Proteomes" id="UP001209570"/>
    </source>
</evidence>
<dbReference type="EMBL" id="JAKCXM010000674">
    <property type="protein sequence ID" value="KAJ0392281.1"/>
    <property type="molecule type" value="Genomic_DNA"/>
</dbReference>
<organism evidence="2 3">
    <name type="scientific">Pythium insidiosum</name>
    <name type="common">Pythiosis disease agent</name>
    <dbReference type="NCBI Taxonomy" id="114742"/>
    <lineage>
        <taxon>Eukaryota</taxon>
        <taxon>Sar</taxon>
        <taxon>Stramenopiles</taxon>
        <taxon>Oomycota</taxon>
        <taxon>Peronosporomycetes</taxon>
        <taxon>Pythiales</taxon>
        <taxon>Pythiaceae</taxon>
        <taxon>Pythium</taxon>
    </lineage>
</organism>